<sequence length="238" mass="26446">MAGMREEIMKSFKSDGRLIMVTVAAALLLIACGLAVPGWASAADEAVIDKILAGVEKRYNVPGFTADFDQESILKAMEVTDTAAGRLMVRQPGKMRWEYLVPDPQTIITDGNDLWVYRPEENQVLVGKAPALFGEGKGAGFLSNIKMVRESFQISLMPDAAPGQYRLKLVPNRSTVDLMEVELNLDRKTFNLVEIATFNVYGDETRIRLSNIDFSDPPDEKLFRFEVPEGAEVLQMNP</sequence>
<evidence type="ECO:0000313" key="2">
    <source>
        <dbReference type="EMBL" id="BBO77356.1"/>
    </source>
</evidence>
<reference evidence="2 3" key="1">
    <citation type="submission" date="2019-11" db="EMBL/GenBank/DDBJ databases">
        <title>Comparative genomics of hydrocarbon-degrading Desulfosarcina strains.</title>
        <authorList>
            <person name="Watanabe M."/>
            <person name="Kojima H."/>
            <person name="Fukui M."/>
        </authorList>
    </citation>
    <scope>NUCLEOTIDE SEQUENCE [LARGE SCALE GENOMIC DNA]</scope>
    <source>
        <strain evidence="2 3">PP31</strain>
    </source>
</reference>
<keyword evidence="3" id="KW-1185">Reference proteome</keyword>
<gene>
    <name evidence="2" type="primary">lolA</name>
    <name evidence="2" type="ORF">DSCW_47730</name>
</gene>
<name>A0A5K7Z6D5_9BACT</name>
<protein>
    <submittedName>
        <fullName evidence="2">Outer-membrane lipoprotein carrier protein</fullName>
    </submittedName>
</protein>
<dbReference type="CDD" id="cd16325">
    <property type="entry name" value="LolA"/>
    <property type="match status" value="1"/>
</dbReference>
<organism evidence="2 3">
    <name type="scientific">Desulfosarcina widdelii</name>
    <dbReference type="NCBI Taxonomy" id="947919"/>
    <lineage>
        <taxon>Bacteria</taxon>
        <taxon>Pseudomonadati</taxon>
        <taxon>Thermodesulfobacteriota</taxon>
        <taxon>Desulfobacteria</taxon>
        <taxon>Desulfobacterales</taxon>
        <taxon>Desulfosarcinaceae</taxon>
        <taxon>Desulfosarcina</taxon>
    </lineage>
</organism>
<evidence type="ECO:0000313" key="3">
    <source>
        <dbReference type="Proteomes" id="UP000427769"/>
    </source>
</evidence>
<dbReference type="PANTHER" id="PTHR35869:SF1">
    <property type="entry name" value="OUTER-MEMBRANE LIPOPROTEIN CARRIER PROTEIN"/>
    <property type="match status" value="1"/>
</dbReference>
<dbReference type="Proteomes" id="UP000427769">
    <property type="component" value="Chromosome"/>
</dbReference>
<dbReference type="KEGG" id="dwd:DSCW_47730"/>
<dbReference type="PANTHER" id="PTHR35869">
    <property type="entry name" value="OUTER-MEMBRANE LIPOPROTEIN CARRIER PROTEIN"/>
    <property type="match status" value="1"/>
</dbReference>
<dbReference type="InterPro" id="IPR004564">
    <property type="entry name" value="OM_lipoprot_carrier_LolA-like"/>
</dbReference>
<dbReference type="PROSITE" id="PS51257">
    <property type="entry name" value="PROKAR_LIPOPROTEIN"/>
    <property type="match status" value="1"/>
</dbReference>
<dbReference type="Gene3D" id="2.50.20.10">
    <property type="entry name" value="Lipoprotein localisation LolA/LolB/LppX"/>
    <property type="match status" value="1"/>
</dbReference>
<dbReference type="AlphaFoldDB" id="A0A5K7Z6D5"/>
<dbReference type="InterPro" id="IPR029046">
    <property type="entry name" value="LolA/LolB/LppX"/>
</dbReference>
<dbReference type="OrthoDB" id="9785727at2"/>
<dbReference type="EMBL" id="AP021875">
    <property type="protein sequence ID" value="BBO77356.1"/>
    <property type="molecule type" value="Genomic_DNA"/>
</dbReference>
<keyword evidence="1" id="KW-0732">Signal</keyword>
<proteinExistence type="predicted"/>
<dbReference type="Pfam" id="PF03548">
    <property type="entry name" value="LolA"/>
    <property type="match status" value="1"/>
</dbReference>
<evidence type="ECO:0000256" key="1">
    <source>
        <dbReference type="ARBA" id="ARBA00022729"/>
    </source>
</evidence>
<keyword evidence="2" id="KW-0449">Lipoprotein</keyword>
<dbReference type="SUPFAM" id="SSF89392">
    <property type="entry name" value="Prokaryotic lipoproteins and lipoprotein localization factors"/>
    <property type="match status" value="1"/>
</dbReference>
<accession>A0A5K7Z6D5</accession>